<evidence type="ECO:0000313" key="1">
    <source>
        <dbReference type="EMBL" id="JAW13303.1"/>
    </source>
</evidence>
<name>A0A224XYK6_9HEMI</name>
<proteinExistence type="predicted"/>
<keyword evidence="1" id="KW-0695">RNA-directed DNA polymerase</keyword>
<protein>
    <submittedName>
        <fullName evidence="1">Putative reverse transcriptase</fullName>
    </submittedName>
</protein>
<organism evidence="1">
    <name type="scientific">Panstrongylus lignarius</name>
    <dbReference type="NCBI Taxonomy" id="156445"/>
    <lineage>
        <taxon>Eukaryota</taxon>
        <taxon>Metazoa</taxon>
        <taxon>Ecdysozoa</taxon>
        <taxon>Arthropoda</taxon>
        <taxon>Hexapoda</taxon>
        <taxon>Insecta</taxon>
        <taxon>Pterygota</taxon>
        <taxon>Neoptera</taxon>
        <taxon>Paraneoptera</taxon>
        <taxon>Hemiptera</taxon>
        <taxon>Heteroptera</taxon>
        <taxon>Panheteroptera</taxon>
        <taxon>Cimicomorpha</taxon>
        <taxon>Reduviidae</taxon>
        <taxon>Triatominae</taxon>
        <taxon>Panstrongylus</taxon>
    </lineage>
</organism>
<dbReference type="AlphaFoldDB" id="A0A224XYK6"/>
<reference evidence="1" key="1">
    <citation type="journal article" date="2018" name="PLoS Negl. Trop. Dis.">
        <title>An insight into the salivary gland and fat body transcriptome of Panstrongylus lignarius (Hemiptera: Heteroptera), the main vector of Chagas disease in Peru.</title>
        <authorList>
            <person name="Nevoa J.C."/>
            <person name="Mendes M.T."/>
            <person name="da Silva M.V."/>
            <person name="Soares S.C."/>
            <person name="Oliveira C.J.F."/>
            <person name="Ribeiro J.M.C."/>
        </authorList>
    </citation>
    <scope>NUCLEOTIDE SEQUENCE</scope>
</reference>
<sequence length="187" mass="21524">MAIQRAMLLLMGNFSRTTSTEALQVLMGCLPLDLEVVRSALRYFLRRGKTTSLGGLSLQPLPEGEVQSDFRIWLLNERKKKLDDDDLLVQWKCRWTFSQKGRTTYKFLPDATMGRRIVPTDFSNAVSRLVTGHGQIKGKWYEVGLISDGCCHCGKMETAEHIIFECICYEDLREKLWRAYWHTSLVA</sequence>
<dbReference type="GO" id="GO:0003964">
    <property type="term" value="F:RNA-directed DNA polymerase activity"/>
    <property type="evidence" value="ECO:0007669"/>
    <property type="project" value="UniProtKB-KW"/>
</dbReference>
<dbReference type="EMBL" id="GFTR01003123">
    <property type="protein sequence ID" value="JAW13303.1"/>
    <property type="molecule type" value="Transcribed_RNA"/>
</dbReference>
<keyword evidence="1" id="KW-0548">Nucleotidyltransferase</keyword>
<keyword evidence="1" id="KW-0808">Transferase</keyword>
<accession>A0A224XYK6</accession>